<sequence length="436" mass="47050">MNFKRRSIAVISALSISLAAVSLPAWADERQDLVNQQEQNSGKMKEIRSSLEGIDVDLQDAFLALEKTRAELPDAEAELASAQRELAVAERQAQANAALLSSAQNELTGITGELSDSSDEASKTRQTLAEIARATYRGETMPSAIDLVVGSTSAEEFTNAYRVNAAVTRTQSAALTELSQSVAQSKNRQSRQQAVEKRVTELKAESDAIVVTRDKARGEAESRKTDLVKLESSITAQTQDLEKRKQDFESSLAEIESQQQATSVRIAAIDEENRRAEEERRRQQAAAAAANTPAPAPASTGSGWLNPPIPHPLIVTSPWGMRVYPLGNYTAMHYGVDLASACGNPQYAAADGTITNIVYHPLGGNMIYVNHGYRDGASWVTRHLHMSVVSVSVGQHVSQGQVVGLTGATGRVTGCHAHFEVWKNGVTLNPMTLPGF</sequence>
<dbReference type="PANTHER" id="PTHR21666:SF291">
    <property type="entry name" value="STAGE II SPORULATION PROTEIN Q"/>
    <property type="match status" value="1"/>
</dbReference>
<feature type="coiled-coil region" evidence="1">
    <location>
        <begin position="58"/>
        <end position="99"/>
    </location>
</feature>
<evidence type="ECO:0000313" key="5">
    <source>
        <dbReference type="EMBL" id="SDU79794.1"/>
    </source>
</evidence>
<dbReference type="Gene3D" id="2.70.70.10">
    <property type="entry name" value="Glucose Permease (Domain IIA)"/>
    <property type="match status" value="1"/>
</dbReference>
<dbReference type="GO" id="GO:0004222">
    <property type="term" value="F:metalloendopeptidase activity"/>
    <property type="evidence" value="ECO:0007669"/>
    <property type="project" value="TreeGrafter"/>
</dbReference>
<name>A0A1H2LG45_9ACTO</name>
<evidence type="ECO:0000256" key="2">
    <source>
        <dbReference type="SAM" id="MobiDB-lite"/>
    </source>
</evidence>
<dbReference type="OrthoDB" id="1099523at2"/>
<feature type="domain" description="M23ase beta-sheet core" evidence="4">
    <location>
        <begin position="332"/>
        <end position="430"/>
    </location>
</feature>
<feature type="chain" id="PRO_5009279336" evidence="3">
    <location>
        <begin position="28"/>
        <end position="436"/>
    </location>
</feature>
<keyword evidence="3" id="KW-0732">Signal</keyword>
<accession>A0A1H2LG45</accession>
<feature type="compositionally biased region" description="Basic and acidic residues" evidence="2">
    <location>
        <begin position="273"/>
        <end position="282"/>
    </location>
</feature>
<dbReference type="Proteomes" id="UP000214355">
    <property type="component" value="Chromosome I"/>
</dbReference>
<gene>
    <name evidence="5" type="ORF">SAMN04489737_1000</name>
</gene>
<dbReference type="RefSeq" id="WP_091280578.1">
    <property type="nucleotide sequence ID" value="NZ_LT629804.1"/>
</dbReference>
<dbReference type="AlphaFoldDB" id="A0A1H2LG45"/>
<dbReference type="PANTHER" id="PTHR21666">
    <property type="entry name" value="PEPTIDASE-RELATED"/>
    <property type="match status" value="1"/>
</dbReference>
<keyword evidence="5" id="KW-0378">Hydrolase</keyword>
<protein>
    <submittedName>
        <fullName evidence="5">Murein DD-endopeptidase MepM and murein hydrolase activator NlpD, contain LysM domain</fullName>
    </submittedName>
</protein>
<dbReference type="GeneID" id="65344737"/>
<dbReference type="Gene3D" id="6.10.250.3150">
    <property type="match status" value="1"/>
</dbReference>
<keyword evidence="1" id="KW-0175">Coiled coil</keyword>
<evidence type="ECO:0000256" key="1">
    <source>
        <dbReference type="SAM" id="Coils"/>
    </source>
</evidence>
<evidence type="ECO:0000259" key="4">
    <source>
        <dbReference type="Pfam" id="PF01551"/>
    </source>
</evidence>
<dbReference type="SUPFAM" id="SSF51261">
    <property type="entry name" value="Duplicated hybrid motif"/>
    <property type="match status" value="1"/>
</dbReference>
<feature type="compositionally biased region" description="Low complexity" evidence="2">
    <location>
        <begin position="284"/>
        <end position="293"/>
    </location>
</feature>
<dbReference type="Pfam" id="PF01551">
    <property type="entry name" value="Peptidase_M23"/>
    <property type="match status" value="1"/>
</dbReference>
<reference evidence="6" key="1">
    <citation type="submission" date="2016-10" db="EMBL/GenBank/DDBJ databases">
        <authorList>
            <person name="Varghese N."/>
            <person name="Submissions S."/>
        </authorList>
    </citation>
    <scope>NUCLEOTIDE SEQUENCE [LARGE SCALE GENOMIC DNA]</scope>
    <source>
        <strain evidence="6">DSM 10002</strain>
    </source>
</reference>
<dbReference type="InterPro" id="IPR011055">
    <property type="entry name" value="Dup_hybrid_motif"/>
</dbReference>
<proteinExistence type="predicted"/>
<feature type="signal peptide" evidence="3">
    <location>
        <begin position="1"/>
        <end position="27"/>
    </location>
</feature>
<dbReference type="InterPro" id="IPR050570">
    <property type="entry name" value="Cell_wall_metabolism_enzyme"/>
</dbReference>
<evidence type="ECO:0000313" key="6">
    <source>
        <dbReference type="Proteomes" id="UP000214355"/>
    </source>
</evidence>
<dbReference type="CDD" id="cd12797">
    <property type="entry name" value="M23_peptidase"/>
    <property type="match status" value="1"/>
</dbReference>
<dbReference type="InterPro" id="IPR016047">
    <property type="entry name" value="M23ase_b-sheet_dom"/>
</dbReference>
<dbReference type="EMBL" id="LT629804">
    <property type="protein sequence ID" value="SDU79794.1"/>
    <property type="molecule type" value="Genomic_DNA"/>
</dbReference>
<feature type="region of interest" description="Disordered" evidence="2">
    <location>
        <begin position="273"/>
        <end position="307"/>
    </location>
</feature>
<organism evidence="5 6">
    <name type="scientific">Arcanobacterium phocae</name>
    <dbReference type="NCBI Taxonomy" id="131112"/>
    <lineage>
        <taxon>Bacteria</taxon>
        <taxon>Bacillati</taxon>
        <taxon>Actinomycetota</taxon>
        <taxon>Actinomycetes</taxon>
        <taxon>Actinomycetales</taxon>
        <taxon>Actinomycetaceae</taxon>
        <taxon>Arcanobacterium</taxon>
    </lineage>
</organism>
<evidence type="ECO:0000256" key="3">
    <source>
        <dbReference type="SAM" id="SignalP"/>
    </source>
</evidence>
<dbReference type="STRING" id="131112.SAMN04489737_1000"/>
<keyword evidence="6" id="KW-1185">Reference proteome</keyword>